<proteinExistence type="predicted"/>
<gene>
    <name evidence="3" type="ORF">NCTC10911_02326</name>
</gene>
<evidence type="ECO:0000313" key="3">
    <source>
        <dbReference type="EMBL" id="SUV65279.1"/>
    </source>
</evidence>
<dbReference type="EMBL" id="UFTT01000002">
    <property type="protein sequence ID" value="SUV65279.1"/>
    <property type="molecule type" value="Genomic_DNA"/>
</dbReference>
<dbReference type="Proteomes" id="UP000255014">
    <property type="component" value="Unassembled WGS sequence"/>
</dbReference>
<feature type="compositionally biased region" description="Low complexity" evidence="2">
    <location>
        <begin position="1"/>
        <end position="16"/>
    </location>
</feature>
<keyword evidence="1" id="KW-0620">Polyamine biosynthesis</keyword>
<dbReference type="PANTHER" id="PTHR43317:SF11">
    <property type="entry name" value="POLYAMINE AMINOPROPYLTRANSFERASE 2"/>
    <property type="match status" value="1"/>
</dbReference>
<dbReference type="AlphaFoldDB" id="A0A0E7UST6"/>
<sequence length="280" mass="31004">MAPLAPRARPRPAARGGRSGYNAAMPIRYTPSELDQPSLSEADGIRYLHFGTEWVQGAMLIRDPARLVLEYTAQMMAWLLFLEPPREQSIGLLGLGAGSLARFCLKHTRSPVTVVEWNPQVTAVCQMFFRLPTPQRLDVHHDDAGAWVADPARAGDCPVLMVDLYDAQARGPVRDSVKFYRDCRRVLGEVGVLSVNLFGRHESYGRNIDNLSKAFDDRLVLLPEIDAGNQIVLAFSGPPLAITPAELLARAETVEAQYGLPARRWARALTRHAVDGVLHF</sequence>
<evidence type="ECO:0000256" key="1">
    <source>
        <dbReference type="ARBA" id="ARBA00023115"/>
    </source>
</evidence>
<evidence type="ECO:0000256" key="2">
    <source>
        <dbReference type="SAM" id="MobiDB-lite"/>
    </source>
</evidence>
<evidence type="ECO:0000313" key="4">
    <source>
        <dbReference type="Proteomes" id="UP000255014"/>
    </source>
</evidence>
<reference evidence="3 4" key="1">
    <citation type="submission" date="2018-06" db="EMBL/GenBank/DDBJ databases">
        <authorList>
            <consortium name="Pathogen Informatics"/>
            <person name="Doyle S."/>
        </authorList>
    </citation>
    <scope>NUCLEOTIDE SEQUENCE [LARGE SCALE GENOMIC DNA]</scope>
    <source>
        <strain evidence="3 4">NCTC10911</strain>
    </source>
</reference>
<dbReference type="Gene3D" id="3.40.50.150">
    <property type="entry name" value="Vaccinia Virus protein VP39"/>
    <property type="match status" value="1"/>
</dbReference>
<dbReference type="PANTHER" id="PTHR43317">
    <property type="entry name" value="THERMOSPERMINE SYNTHASE ACAULIS5"/>
    <property type="match status" value="1"/>
</dbReference>
<feature type="region of interest" description="Disordered" evidence="2">
    <location>
        <begin position="1"/>
        <end position="24"/>
    </location>
</feature>
<dbReference type="SUPFAM" id="SSF53335">
    <property type="entry name" value="S-adenosyl-L-methionine-dependent methyltransferases"/>
    <property type="match status" value="1"/>
</dbReference>
<name>A0A0E7UST6_BORPT</name>
<dbReference type="GO" id="GO:0006596">
    <property type="term" value="P:polyamine biosynthetic process"/>
    <property type="evidence" value="ECO:0007669"/>
    <property type="project" value="UniProtKB-KW"/>
</dbReference>
<accession>A0A0E7UST6</accession>
<protein>
    <submittedName>
        <fullName evidence="3">Spermidine synthase</fullName>
    </submittedName>
</protein>
<organism evidence="3 4">
    <name type="scientific">Bordetella pertussis</name>
    <dbReference type="NCBI Taxonomy" id="520"/>
    <lineage>
        <taxon>Bacteria</taxon>
        <taxon>Pseudomonadati</taxon>
        <taxon>Pseudomonadota</taxon>
        <taxon>Betaproteobacteria</taxon>
        <taxon>Burkholderiales</taxon>
        <taxon>Alcaligenaceae</taxon>
        <taxon>Bordetella</taxon>
    </lineage>
</organism>
<dbReference type="InterPro" id="IPR029063">
    <property type="entry name" value="SAM-dependent_MTases_sf"/>
</dbReference>